<evidence type="ECO:0000256" key="1">
    <source>
        <dbReference type="SAM" id="SignalP"/>
    </source>
</evidence>
<evidence type="ECO:0000313" key="3">
    <source>
        <dbReference type="Proteomes" id="UP001244341"/>
    </source>
</evidence>
<gene>
    <name evidence="2" type="ORF">OEZ85_001503</name>
</gene>
<sequence length="1841" mass="189938">MMGLLPVVVLVVASLGDAEAQEAAAAAAAAAAAEAAAATSPAAYYPGYAGGGIFAGGKLCCSRTVCSPGWRSSCSGMSTAACRKRNCQTEVAPDGSVCDVNPCIQGLCWKGVCMGGGPATCPSHTEECMQYKCNPKTGQCRESCPKPNGTPCTGGSCKCGKCIPDPHTCPPMPNACSIYVFNIATMKCDLVNATCPKPPNTCKQLSCNPRTGLCTVVTNKPDNTSCPSGSCRGGECVPERICPSPCPVNPNPCKAFACNTATGQCNIVVNKPNNTTCPGGSCEEGICKPAIKCPPTCPKHPSACKKFECDLTTGNCTIVVDKPDNTTCPNGKCQEGSCIPQRICPTPCPAHPDSCKAFACNSTSGQCSIVVNKPNNSTCPGGSCQDGTCKPLCPTCPPHPDDCKAFTCNTTTSQCTNVVNRPDGTLCPAGQCFNGTCTPDLICPVNPDPCQRYVLNSDKSNCTLIVDADGTTCNDRRRCTTDDKCLAGICTGTPITCPQRTRDFRQCVQSVCDEATGGCVDVQSPDGTNCTDSSLCSTNDKCVSGVCRGTPVTCPASPNACKSNVCNPLNGVCESKNINDGTSCNDTLWCTTNSFCVAGSCLGSPRDCPNPSPTPANQCKQAFCDEAAQQCSFTNRPDGTICDAPGTGRCSVDTCIAGSCVPGTRVDCSDLDDECNTGVCQAASGQCSKVPKPNSTPCDDGKFCTVGSTCSSGVCSGGSPRLCPSPRLFCTETFCSQALRSCLDLPKDCSGAADQCNAGVCSFSSGLCEKDPTPKDGASCDDGNKCTNQDTCSGGSCIGTPIVCPAPSNQCQISACDPINGGCVNKNKPDNSSCTIGGGSAGLCRSDKCVNGQCVAGEDMDCSNLSDDCNEGECDPDTGKCVKRPRQSLGGPIPCTTPGLFCIVNQVCSNGICGGGSPRVCNSTDKCQTLSCNEATDTCDIVQTKDCSRLNGPCTEGRCRAVDGECFAANVNETLPCNDGKFCTIDTVCKAGLCTGGKLRNCTTTNKCEPAVCNELTNECKSTPKTCPDSQCMLGACDPSNGECYGVPKPNTTPCTGPNNCTGTCSNDGSCTCSPEVICPVDPDPCQHYVLSSDKKNCTLIIDANGTACDDRRRCTTDDKCQAGICTGKPKVCLKRTKDFRQCVESVCDEQTGDCVEVESPDGTNCTDSSLCTANDTCVSGKCKGSPVVCPVPANPCKAISCNPLNGLCESKNVHDGERCNDAQWCTVNSVCVEGSCVGSARPCRDPPPSPANQCKQAFCNETAQQCTFEDRPDGTLCDAAGTGRCSVDTCIAGSCVAGTRVDCSDLDDECNNGVCQTASGTCAKVPKPDSTPCEDGKFCTEGSTCTAGKCGGGQPRVCPSPKRFCTDTYCSEALQSCLNLPKDCSGAADQCNAGVCSLVNGLCEKDPKPKEGASCDDGNKCTEQDTCDDGDCKGTPKVCPVPANQCQISECDAASGGCVNKNKPDNSSCTIGGGSAGLCRSDKCVNGQCVQGDELDCSNLSDDCNEGVCNPGTGKCVKRPRKPDGIPCSTGLFCTVNQVCSNSVCGGGSPRVCNSTNLCETLSCNEATNTCDIVSTTDCSRFSGPCTEGRCNPADGSCFAANIKEDQPCDDGRFCTTGTVCKAGRCTGGSTKQCTPADKCETAVCNELLDKCVSTAITCPDTSQCMRGVCDPSKGNCYDVPKPTNTSCTGPPPNNCPGTCSSAGTCVWQCIIPPPTKCTSSSQCGAGKCCCNSECVASQVTLRLKGASDDDACEYTCLNRNCQKSGGPNQVCNCIKDCDGPNCSSAGGNPCKANGVCCCNKQAKPGKTYEDSCVDCQAMCNKQHPCTGNFPPWAACKTPT</sequence>
<feature type="chain" id="PRO_5046723187" evidence="1">
    <location>
        <begin position="21"/>
        <end position="1841"/>
    </location>
</feature>
<proteinExistence type="predicted"/>
<dbReference type="Proteomes" id="UP001244341">
    <property type="component" value="Chromosome 15b"/>
</dbReference>
<feature type="signal peptide" evidence="1">
    <location>
        <begin position="1"/>
        <end position="20"/>
    </location>
</feature>
<dbReference type="EMBL" id="CP126222">
    <property type="protein sequence ID" value="WIA23176.1"/>
    <property type="molecule type" value="Genomic_DNA"/>
</dbReference>
<keyword evidence="3" id="KW-1185">Reference proteome</keyword>
<keyword evidence="1" id="KW-0732">Signal</keyword>
<name>A0ABY8US98_TETOB</name>
<reference evidence="2 3" key="1">
    <citation type="submission" date="2023-05" db="EMBL/GenBank/DDBJ databases">
        <title>A 100% complete, gapless, phased diploid assembly of the Scenedesmus obliquus UTEX 3031 genome.</title>
        <authorList>
            <person name="Biondi T.C."/>
            <person name="Hanschen E.R."/>
            <person name="Kwon T."/>
            <person name="Eng W."/>
            <person name="Kruse C.P.S."/>
            <person name="Koehler S.I."/>
            <person name="Kunde Y."/>
            <person name="Gleasner C.D."/>
            <person name="You Mak K.T."/>
            <person name="Polle J."/>
            <person name="Hovde B.T."/>
            <person name="Starkenburg S.R."/>
        </authorList>
    </citation>
    <scope>NUCLEOTIDE SEQUENCE [LARGE SCALE GENOMIC DNA]</scope>
    <source>
        <strain evidence="2 3">DOE0152z</strain>
    </source>
</reference>
<protein>
    <submittedName>
        <fullName evidence="2">Uncharacterized protein</fullName>
    </submittedName>
</protein>
<organism evidence="2 3">
    <name type="scientific">Tetradesmus obliquus</name>
    <name type="common">Green alga</name>
    <name type="synonym">Acutodesmus obliquus</name>
    <dbReference type="NCBI Taxonomy" id="3088"/>
    <lineage>
        <taxon>Eukaryota</taxon>
        <taxon>Viridiplantae</taxon>
        <taxon>Chlorophyta</taxon>
        <taxon>core chlorophytes</taxon>
        <taxon>Chlorophyceae</taxon>
        <taxon>CS clade</taxon>
        <taxon>Sphaeropleales</taxon>
        <taxon>Scenedesmaceae</taxon>
        <taxon>Tetradesmus</taxon>
    </lineage>
</organism>
<evidence type="ECO:0000313" key="2">
    <source>
        <dbReference type="EMBL" id="WIA23176.1"/>
    </source>
</evidence>
<accession>A0ABY8US98</accession>